<protein>
    <submittedName>
        <fullName evidence="2">Uncharacterized protein</fullName>
    </submittedName>
</protein>
<keyword evidence="3" id="KW-1185">Reference proteome</keyword>
<feature type="signal peptide" evidence="1">
    <location>
        <begin position="1"/>
        <end position="17"/>
    </location>
</feature>
<reference evidence="2" key="1">
    <citation type="submission" date="2019-03" db="EMBL/GenBank/DDBJ databases">
        <title>WGS assembly of Setaria viridis.</title>
        <authorList>
            <person name="Huang P."/>
            <person name="Jenkins J."/>
            <person name="Grimwood J."/>
            <person name="Barry K."/>
            <person name="Healey A."/>
            <person name="Mamidi S."/>
            <person name="Sreedasyam A."/>
            <person name="Shu S."/>
            <person name="Feldman M."/>
            <person name="Wu J."/>
            <person name="Yu Y."/>
            <person name="Chen C."/>
            <person name="Johnson J."/>
            <person name="Rokhsar D."/>
            <person name="Baxter I."/>
            <person name="Schmutz J."/>
            <person name="Brutnell T."/>
            <person name="Kellogg E."/>
        </authorList>
    </citation>
    <scope>NUCLEOTIDE SEQUENCE [LARGE SCALE GENOMIC DNA]</scope>
</reference>
<accession>A0A4U6T4Q4</accession>
<sequence length="54" mass="6210">MLASMLLLLPMSMESWSSVFIHHSANDWQRASWRSSGACQHVYLLCHHTHSSLQ</sequence>
<organism evidence="2 3">
    <name type="scientific">Setaria viridis</name>
    <name type="common">Green bristlegrass</name>
    <name type="synonym">Setaria italica subsp. viridis</name>
    <dbReference type="NCBI Taxonomy" id="4556"/>
    <lineage>
        <taxon>Eukaryota</taxon>
        <taxon>Viridiplantae</taxon>
        <taxon>Streptophyta</taxon>
        <taxon>Embryophyta</taxon>
        <taxon>Tracheophyta</taxon>
        <taxon>Spermatophyta</taxon>
        <taxon>Magnoliopsida</taxon>
        <taxon>Liliopsida</taxon>
        <taxon>Poales</taxon>
        <taxon>Poaceae</taxon>
        <taxon>PACMAD clade</taxon>
        <taxon>Panicoideae</taxon>
        <taxon>Panicodae</taxon>
        <taxon>Paniceae</taxon>
        <taxon>Cenchrinae</taxon>
        <taxon>Setaria</taxon>
    </lineage>
</organism>
<evidence type="ECO:0000313" key="3">
    <source>
        <dbReference type="Proteomes" id="UP000298652"/>
    </source>
</evidence>
<evidence type="ECO:0000313" key="2">
    <source>
        <dbReference type="EMBL" id="TKV96659.1"/>
    </source>
</evidence>
<gene>
    <name evidence="2" type="ORF">SEVIR_9G443150v2</name>
</gene>
<proteinExistence type="predicted"/>
<dbReference type="Gramene" id="TKV96659">
    <property type="protein sequence ID" value="TKV96659"/>
    <property type="gene ID" value="SEVIR_9G443150v2"/>
</dbReference>
<dbReference type="Proteomes" id="UP000298652">
    <property type="component" value="Chromosome 9"/>
</dbReference>
<feature type="chain" id="PRO_5020620471" evidence="1">
    <location>
        <begin position="18"/>
        <end position="54"/>
    </location>
</feature>
<dbReference type="EMBL" id="CM016560">
    <property type="protein sequence ID" value="TKV96659.1"/>
    <property type="molecule type" value="Genomic_DNA"/>
</dbReference>
<keyword evidence="1" id="KW-0732">Signal</keyword>
<evidence type="ECO:0000256" key="1">
    <source>
        <dbReference type="SAM" id="SignalP"/>
    </source>
</evidence>
<dbReference type="AlphaFoldDB" id="A0A4U6T4Q4"/>
<name>A0A4U6T4Q4_SETVI</name>